<protein>
    <submittedName>
        <fullName evidence="1">Uncharacterized protein</fullName>
    </submittedName>
</protein>
<dbReference type="Proteomes" id="UP001062846">
    <property type="component" value="Chromosome 1"/>
</dbReference>
<proteinExistence type="predicted"/>
<dbReference type="EMBL" id="CM046388">
    <property type="protein sequence ID" value="KAI8573994.1"/>
    <property type="molecule type" value="Genomic_DNA"/>
</dbReference>
<reference evidence="1" key="1">
    <citation type="submission" date="2022-02" db="EMBL/GenBank/DDBJ databases">
        <title>Plant Genome Project.</title>
        <authorList>
            <person name="Zhang R.-G."/>
        </authorList>
    </citation>
    <scope>NUCLEOTIDE SEQUENCE</scope>
    <source>
        <strain evidence="1">AT1</strain>
    </source>
</reference>
<keyword evidence="2" id="KW-1185">Reference proteome</keyword>
<comment type="caution">
    <text evidence="1">The sequence shown here is derived from an EMBL/GenBank/DDBJ whole genome shotgun (WGS) entry which is preliminary data.</text>
</comment>
<evidence type="ECO:0000313" key="2">
    <source>
        <dbReference type="Proteomes" id="UP001062846"/>
    </source>
</evidence>
<organism evidence="1 2">
    <name type="scientific">Rhododendron molle</name>
    <name type="common">Chinese azalea</name>
    <name type="synonym">Azalea mollis</name>
    <dbReference type="NCBI Taxonomy" id="49168"/>
    <lineage>
        <taxon>Eukaryota</taxon>
        <taxon>Viridiplantae</taxon>
        <taxon>Streptophyta</taxon>
        <taxon>Embryophyta</taxon>
        <taxon>Tracheophyta</taxon>
        <taxon>Spermatophyta</taxon>
        <taxon>Magnoliopsida</taxon>
        <taxon>eudicotyledons</taxon>
        <taxon>Gunneridae</taxon>
        <taxon>Pentapetalae</taxon>
        <taxon>asterids</taxon>
        <taxon>Ericales</taxon>
        <taxon>Ericaceae</taxon>
        <taxon>Ericoideae</taxon>
        <taxon>Rhodoreae</taxon>
        <taxon>Rhododendron</taxon>
    </lineage>
</organism>
<sequence length="142" mass="15627">MSKVGSGPVAVKPETSHDYPTFRKQSSSKGVKESRRSRPTFRKQSSTKGVKESRRSGLLSPTKFLKRIGDKITASLNFVCRRTKKSCSSHDTSSAKPERAKAPRDSTCRDVAIVECMKLTTECIVECIVALITGCIGSDWDI</sequence>
<gene>
    <name evidence="1" type="ORF">RHMOL_Rhmol01G0319100</name>
</gene>
<accession>A0ACC0Q958</accession>
<name>A0ACC0Q958_RHOML</name>
<evidence type="ECO:0000313" key="1">
    <source>
        <dbReference type="EMBL" id="KAI8573994.1"/>
    </source>
</evidence>